<evidence type="ECO:0000313" key="2">
    <source>
        <dbReference type="EMBL" id="KAF5768222.1"/>
    </source>
</evidence>
<keyword evidence="3" id="KW-1185">Reference proteome</keyword>
<dbReference type="Proteomes" id="UP000215914">
    <property type="component" value="Unassembled WGS sequence"/>
</dbReference>
<comment type="caution">
    <text evidence="2">The sequence shown here is derived from an EMBL/GenBank/DDBJ whole genome shotgun (WGS) entry which is preliminary data.</text>
</comment>
<sequence>MEAPPLRRRRGFSTARKREGGRKERERLDRDQRTREMSGGDIRGFRRVELG</sequence>
<protein>
    <submittedName>
        <fullName evidence="2">Uncharacterized protein</fullName>
    </submittedName>
</protein>
<reference evidence="2" key="1">
    <citation type="journal article" date="2017" name="Nature">
        <title>The sunflower genome provides insights into oil metabolism, flowering and Asterid evolution.</title>
        <authorList>
            <person name="Badouin H."/>
            <person name="Gouzy J."/>
            <person name="Grassa C.J."/>
            <person name="Murat F."/>
            <person name="Staton S.E."/>
            <person name="Cottret L."/>
            <person name="Lelandais-Briere C."/>
            <person name="Owens G.L."/>
            <person name="Carrere S."/>
            <person name="Mayjonade B."/>
            <person name="Legrand L."/>
            <person name="Gill N."/>
            <person name="Kane N.C."/>
            <person name="Bowers J.E."/>
            <person name="Hubner S."/>
            <person name="Bellec A."/>
            <person name="Berard A."/>
            <person name="Berges H."/>
            <person name="Blanchet N."/>
            <person name="Boniface M.C."/>
            <person name="Brunel D."/>
            <person name="Catrice O."/>
            <person name="Chaidir N."/>
            <person name="Claudel C."/>
            <person name="Donnadieu C."/>
            <person name="Faraut T."/>
            <person name="Fievet G."/>
            <person name="Helmstetter N."/>
            <person name="King M."/>
            <person name="Knapp S.J."/>
            <person name="Lai Z."/>
            <person name="Le Paslier M.C."/>
            <person name="Lippi Y."/>
            <person name="Lorenzon L."/>
            <person name="Mandel J.R."/>
            <person name="Marage G."/>
            <person name="Marchand G."/>
            <person name="Marquand E."/>
            <person name="Bret-Mestries E."/>
            <person name="Morien E."/>
            <person name="Nambeesan S."/>
            <person name="Nguyen T."/>
            <person name="Pegot-Espagnet P."/>
            <person name="Pouilly N."/>
            <person name="Raftis F."/>
            <person name="Sallet E."/>
            <person name="Schiex T."/>
            <person name="Thomas J."/>
            <person name="Vandecasteele C."/>
            <person name="Vares D."/>
            <person name="Vear F."/>
            <person name="Vautrin S."/>
            <person name="Crespi M."/>
            <person name="Mangin B."/>
            <person name="Burke J.M."/>
            <person name="Salse J."/>
            <person name="Munos S."/>
            <person name="Vincourt P."/>
            <person name="Rieseberg L.H."/>
            <person name="Langlade N.B."/>
        </authorList>
    </citation>
    <scope>NUCLEOTIDE SEQUENCE</scope>
    <source>
        <tissue evidence="2">Leaves</tissue>
    </source>
</reference>
<proteinExistence type="predicted"/>
<evidence type="ECO:0000256" key="1">
    <source>
        <dbReference type="SAM" id="MobiDB-lite"/>
    </source>
</evidence>
<accession>A0A9K3H5G1</accession>
<feature type="compositionally biased region" description="Basic and acidic residues" evidence="1">
    <location>
        <begin position="16"/>
        <end position="51"/>
    </location>
</feature>
<feature type="compositionally biased region" description="Basic residues" evidence="1">
    <location>
        <begin position="1"/>
        <end position="11"/>
    </location>
</feature>
<dbReference type="AlphaFoldDB" id="A0A9K3H5G1"/>
<organism evidence="2 3">
    <name type="scientific">Helianthus annuus</name>
    <name type="common">Common sunflower</name>
    <dbReference type="NCBI Taxonomy" id="4232"/>
    <lineage>
        <taxon>Eukaryota</taxon>
        <taxon>Viridiplantae</taxon>
        <taxon>Streptophyta</taxon>
        <taxon>Embryophyta</taxon>
        <taxon>Tracheophyta</taxon>
        <taxon>Spermatophyta</taxon>
        <taxon>Magnoliopsida</taxon>
        <taxon>eudicotyledons</taxon>
        <taxon>Gunneridae</taxon>
        <taxon>Pentapetalae</taxon>
        <taxon>asterids</taxon>
        <taxon>campanulids</taxon>
        <taxon>Asterales</taxon>
        <taxon>Asteraceae</taxon>
        <taxon>Asteroideae</taxon>
        <taxon>Heliantheae alliance</taxon>
        <taxon>Heliantheae</taxon>
        <taxon>Helianthus</taxon>
    </lineage>
</organism>
<dbReference type="EMBL" id="MNCJ02000329">
    <property type="protein sequence ID" value="KAF5768222.1"/>
    <property type="molecule type" value="Genomic_DNA"/>
</dbReference>
<name>A0A9K3H5G1_HELAN</name>
<gene>
    <name evidence="2" type="ORF">HanXRQr2_Chr14g0633901</name>
</gene>
<dbReference type="Gramene" id="mRNA:HanXRQr2_Chr14g0633901">
    <property type="protein sequence ID" value="CDS:HanXRQr2_Chr14g0633901.1"/>
    <property type="gene ID" value="HanXRQr2_Chr14g0633901"/>
</dbReference>
<evidence type="ECO:0000313" key="3">
    <source>
        <dbReference type="Proteomes" id="UP000215914"/>
    </source>
</evidence>
<reference evidence="2" key="2">
    <citation type="submission" date="2020-06" db="EMBL/GenBank/DDBJ databases">
        <title>Helianthus annuus Genome sequencing and assembly Release 2.</title>
        <authorList>
            <person name="Gouzy J."/>
            <person name="Langlade N."/>
            <person name="Munos S."/>
        </authorList>
    </citation>
    <scope>NUCLEOTIDE SEQUENCE</scope>
    <source>
        <tissue evidence="2">Leaves</tissue>
    </source>
</reference>
<feature type="region of interest" description="Disordered" evidence="1">
    <location>
        <begin position="1"/>
        <end position="51"/>
    </location>
</feature>